<organism evidence="1 2">
    <name type="scientific">Mycoplasmopsis cynos</name>
    <dbReference type="NCBI Taxonomy" id="171284"/>
    <lineage>
        <taxon>Bacteria</taxon>
        <taxon>Bacillati</taxon>
        <taxon>Mycoplasmatota</taxon>
        <taxon>Mycoplasmoidales</taxon>
        <taxon>Metamycoplasmataceae</taxon>
        <taxon>Mycoplasmopsis</taxon>
    </lineage>
</organism>
<dbReference type="Proteomes" id="UP000289506">
    <property type="component" value="Plasmid 13"/>
</dbReference>
<dbReference type="AlphaFoldDB" id="A0A449AIW1"/>
<evidence type="ECO:0000313" key="1">
    <source>
        <dbReference type="EMBL" id="VEU64920.1"/>
    </source>
</evidence>
<proteinExistence type="predicted"/>
<evidence type="ECO:0000313" key="2">
    <source>
        <dbReference type="Proteomes" id="UP000289506"/>
    </source>
</evidence>
<gene>
    <name evidence="1" type="ORF">NCTC10142_00687</name>
</gene>
<sequence>MLFKNINITYLNGKNIQFNDYEIFINHNDEDNWVELDKNSVGSYSKVLLRFRNKKLNNEFYTFLESVSFIADMENIDIKTFSSQNFYKKAKKTKNQRGELAELKKKMREISSNQHFGWIIDEVIEMDELENSYFICLMKNLLNIEEVENYE</sequence>
<reference evidence="1 2" key="1">
    <citation type="submission" date="2019-01" db="EMBL/GenBank/DDBJ databases">
        <authorList>
            <consortium name="Pathogen Informatics"/>
        </authorList>
    </citation>
    <scope>NUCLEOTIDE SEQUENCE [LARGE SCALE GENOMIC DNA]</scope>
    <source>
        <strain evidence="1 2">NCTC10142</strain>
        <plasmid evidence="2">13</plasmid>
    </source>
</reference>
<geneLocation type="plasmid" evidence="1 2">
    <name>13</name>
</geneLocation>
<accession>A0A449AIW1</accession>
<name>A0A449AIW1_9BACT</name>
<dbReference type="NCBIfam" id="NF045935">
    <property type="entry name" value="MSC_0621_epsi"/>
    <property type="match status" value="1"/>
</dbReference>
<dbReference type="EMBL" id="LR214986">
    <property type="protein sequence ID" value="VEU64920.1"/>
    <property type="molecule type" value="Genomic_DNA"/>
</dbReference>
<protein>
    <submittedName>
        <fullName evidence="1">Uncharacterized protein</fullName>
    </submittedName>
</protein>
<keyword evidence="1" id="KW-0614">Plasmid</keyword>
<dbReference type="RefSeq" id="WP_129720764.1">
    <property type="nucleotide sequence ID" value="NZ_LR214986.1"/>
</dbReference>